<dbReference type="SUPFAM" id="SSF46785">
    <property type="entry name" value="Winged helix' DNA-binding domain"/>
    <property type="match status" value="1"/>
</dbReference>
<keyword evidence="2" id="KW-0238">DNA-binding</keyword>
<dbReference type="Gene3D" id="1.10.10.10">
    <property type="entry name" value="Winged helix-like DNA-binding domain superfamily/Winged helix DNA-binding domain"/>
    <property type="match status" value="1"/>
</dbReference>
<dbReference type="InterPro" id="IPR036390">
    <property type="entry name" value="WH_DNA-bd_sf"/>
</dbReference>
<dbReference type="InterPro" id="IPR039422">
    <property type="entry name" value="MarR/SlyA-like"/>
</dbReference>
<dbReference type="Pfam" id="PF01047">
    <property type="entry name" value="MarR"/>
    <property type="match status" value="1"/>
</dbReference>
<organism evidence="2 3">
    <name type="scientific">Nakamurella panacisegetis</name>
    <dbReference type="NCBI Taxonomy" id="1090615"/>
    <lineage>
        <taxon>Bacteria</taxon>
        <taxon>Bacillati</taxon>
        <taxon>Actinomycetota</taxon>
        <taxon>Actinomycetes</taxon>
        <taxon>Nakamurellales</taxon>
        <taxon>Nakamurellaceae</taxon>
        <taxon>Nakamurella</taxon>
    </lineage>
</organism>
<evidence type="ECO:0000313" key="3">
    <source>
        <dbReference type="Proteomes" id="UP000198741"/>
    </source>
</evidence>
<dbReference type="InterPro" id="IPR036388">
    <property type="entry name" value="WH-like_DNA-bd_sf"/>
</dbReference>
<dbReference type="GO" id="GO:0003677">
    <property type="term" value="F:DNA binding"/>
    <property type="evidence" value="ECO:0007669"/>
    <property type="project" value="UniProtKB-KW"/>
</dbReference>
<gene>
    <name evidence="2" type="ORF">SAMN04515671_4226</name>
</gene>
<dbReference type="EMBL" id="LT629710">
    <property type="protein sequence ID" value="SDP43665.1"/>
    <property type="molecule type" value="Genomic_DNA"/>
</dbReference>
<reference evidence="2 3" key="1">
    <citation type="submission" date="2016-10" db="EMBL/GenBank/DDBJ databases">
        <authorList>
            <person name="de Groot N.N."/>
        </authorList>
    </citation>
    <scope>NUCLEOTIDE SEQUENCE [LARGE SCALE GENOMIC DNA]</scope>
    <source>
        <strain evidence="3">P4-7,KCTC 19426,CECT 7604</strain>
    </source>
</reference>
<dbReference type="AlphaFoldDB" id="A0A1H0SPT6"/>
<dbReference type="Proteomes" id="UP000198741">
    <property type="component" value="Chromosome I"/>
</dbReference>
<dbReference type="PROSITE" id="PS50995">
    <property type="entry name" value="HTH_MARR_2"/>
    <property type="match status" value="1"/>
</dbReference>
<keyword evidence="3" id="KW-1185">Reference proteome</keyword>
<dbReference type="STRING" id="1090615.SAMN04515671_4226"/>
<dbReference type="PANTHER" id="PTHR33164">
    <property type="entry name" value="TRANSCRIPTIONAL REGULATOR, MARR FAMILY"/>
    <property type="match status" value="1"/>
</dbReference>
<evidence type="ECO:0000313" key="2">
    <source>
        <dbReference type="EMBL" id="SDP43665.1"/>
    </source>
</evidence>
<proteinExistence type="predicted"/>
<sequence>MSLEQERSDLWVRMYEVVTDHLAGRRAAVAEQLGISFIKAKALRRLLPHPLGMGELTAELNTDPPYTTLLVDDLVDRDLVARATDPSDRRRKLVALTPRGAELARAAQRILAEPPAGFDRLEPEDLHRLVAMFNQMSVGHFGRS</sequence>
<dbReference type="OrthoDB" id="8635520at2"/>
<name>A0A1H0SPT6_9ACTN</name>
<dbReference type="PANTHER" id="PTHR33164:SF57">
    <property type="entry name" value="MARR-FAMILY TRANSCRIPTIONAL REGULATOR"/>
    <property type="match status" value="1"/>
</dbReference>
<accession>A0A1H0SPT6</accession>
<feature type="domain" description="HTH marR-type" evidence="1">
    <location>
        <begin position="7"/>
        <end position="138"/>
    </location>
</feature>
<dbReference type="GO" id="GO:0006950">
    <property type="term" value="P:response to stress"/>
    <property type="evidence" value="ECO:0007669"/>
    <property type="project" value="TreeGrafter"/>
</dbReference>
<dbReference type="SMART" id="SM00347">
    <property type="entry name" value="HTH_MARR"/>
    <property type="match status" value="1"/>
</dbReference>
<dbReference type="InterPro" id="IPR000835">
    <property type="entry name" value="HTH_MarR-typ"/>
</dbReference>
<evidence type="ECO:0000259" key="1">
    <source>
        <dbReference type="PROSITE" id="PS50995"/>
    </source>
</evidence>
<dbReference type="RefSeq" id="WP_090480076.1">
    <property type="nucleotide sequence ID" value="NZ_LT629710.1"/>
</dbReference>
<protein>
    <submittedName>
        <fullName evidence="2">DNA-binding transcriptional regulator, MarR family</fullName>
    </submittedName>
</protein>
<dbReference type="GO" id="GO:0003700">
    <property type="term" value="F:DNA-binding transcription factor activity"/>
    <property type="evidence" value="ECO:0007669"/>
    <property type="project" value="InterPro"/>
</dbReference>